<evidence type="ECO:0000313" key="2">
    <source>
        <dbReference type="Proteomes" id="UP000215914"/>
    </source>
</evidence>
<dbReference type="Proteomes" id="UP000215914">
    <property type="component" value="Unassembled WGS sequence"/>
</dbReference>
<sequence>MVMDGAYHEPWGLHSFVSIMLAVGWRELIFTAAGNNGLKVK</sequence>
<reference evidence="1" key="2">
    <citation type="submission" date="2020-06" db="EMBL/GenBank/DDBJ databases">
        <title>Helianthus annuus Genome sequencing and assembly Release 2.</title>
        <authorList>
            <person name="Gouzy J."/>
            <person name="Langlade N."/>
            <person name="Munos S."/>
        </authorList>
    </citation>
    <scope>NUCLEOTIDE SEQUENCE</scope>
    <source>
        <tissue evidence="1">Leaves</tissue>
    </source>
</reference>
<gene>
    <name evidence="1" type="ORF">HanXRQr2_Chr15g0679661</name>
</gene>
<accession>A0A9K3H174</accession>
<comment type="caution">
    <text evidence="1">The sequence shown here is derived from an EMBL/GenBank/DDBJ whole genome shotgun (WGS) entry which is preliminary data.</text>
</comment>
<dbReference type="EMBL" id="MNCJ02000330">
    <property type="protein sequence ID" value="KAF5763390.1"/>
    <property type="molecule type" value="Genomic_DNA"/>
</dbReference>
<dbReference type="AlphaFoldDB" id="A0A9K3H174"/>
<name>A0A9K3H174_HELAN</name>
<protein>
    <submittedName>
        <fullName evidence="1">Uncharacterized protein</fullName>
    </submittedName>
</protein>
<reference evidence="1" key="1">
    <citation type="journal article" date="2017" name="Nature">
        <title>The sunflower genome provides insights into oil metabolism, flowering and Asterid evolution.</title>
        <authorList>
            <person name="Badouin H."/>
            <person name="Gouzy J."/>
            <person name="Grassa C.J."/>
            <person name="Murat F."/>
            <person name="Staton S.E."/>
            <person name="Cottret L."/>
            <person name="Lelandais-Briere C."/>
            <person name="Owens G.L."/>
            <person name="Carrere S."/>
            <person name="Mayjonade B."/>
            <person name="Legrand L."/>
            <person name="Gill N."/>
            <person name="Kane N.C."/>
            <person name="Bowers J.E."/>
            <person name="Hubner S."/>
            <person name="Bellec A."/>
            <person name="Berard A."/>
            <person name="Berges H."/>
            <person name="Blanchet N."/>
            <person name="Boniface M.C."/>
            <person name="Brunel D."/>
            <person name="Catrice O."/>
            <person name="Chaidir N."/>
            <person name="Claudel C."/>
            <person name="Donnadieu C."/>
            <person name="Faraut T."/>
            <person name="Fievet G."/>
            <person name="Helmstetter N."/>
            <person name="King M."/>
            <person name="Knapp S.J."/>
            <person name="Lai Z."/>
            <person name="Le Paslier M.C."/>
            <person name="Lippi Y."/>
            <person name="Lorenzon L."/>
            <person name="Mandel J.R."/>
            <person name="Marage G."/>
            <person name="Marchand G."/>
            <person name="Marquand E."/>
            <person name="Bret-Mestries E."/>
            <person name="Morien E."/>
            <person name="Nambeesan S."/>
            <person name="Nguyen T."/>
            <person name="Pegot-Espagnet P."/>
            <person name="Pouilly N."/>
            <person name="Raftis F."/>
            <person name="Sallet E."/>
            <person name="Schiex T."/>
            <person name="Thomas J."/>
            <person name="Vandecasteele C."/>
            <person name="Vares D."/>
            <person name="Vear F."/>
            <person name="Vautrin S."/>
            <person name="Crespi M."/>
            <person name="Mangin B."/>
            <person name="Burke J.M."/>
            <person name="Salse J."/>
            <person name="Munos S."/>
            <person name="Vincourt P."/>
            <person name="Rieseberg L.H."/>
            <person name="Langlade N.B."/>
        </authorList>
    </citation>
    <scope>NUCLEOTIDE SEQUENCE</scope>
    <source>
        <tissue evidence="1">Leaves</tissue>
    </source>
</reference>
<organism evidence="1 2">
    <name type="scientific">Helianthus annuus</name>
    <name type="common">Common sunflower</name>
    <dbReference type="NCBI Taxonomy" id="4232"/>
    <lineage>
        <taxon>Eukaryota</taxon>
        <taxon>Viridiplantae</taxon>
        <taxon>Streptophyta</taxon>
        <taxon>Embryophyta</taxon>
        <taxon>Tracheophyta</taxon>
        <taxon>Spermatophyta</taxon>
        <taxon>Magnoliopsida</taxon>
        <taxon>eudicotyledons</taxon>
        <taxon>Gunneridae</taxon>
        <taxon>Pentapetalae</taxon>
        <taxon>asterids</taxon>
        <taxon>campanulids</taxon>
        <taxon>Asterales</taxon>
        <taxon>Asteraceae</taxon>
        <taxon>Asteroideae</taxon>
        <taxon>Heliantheae alliance</taxon>
        <taxon>Heliantheae</taxon>
        <taxon>Helianthus</taxon>
    </lineage>
</organism>
<dbReference type="Gramene" id="mRNA:HanXRQr2_Chr15g0679661">
    <property type="protein sequence ID" value="mRNA:HanXRQr2_Chr15g0679661"/>
    <property type="gene ID" value="HanXRQr2_Chr15g0679661"/>
</dbReference>
<evidence type="ECO:0000313" key="1">
    <source>
        <dbReference type="EMBL" id="KAF5763390.1"/>
    </source>
</evidence>
<keyword evidence="2" id="KW-1185">Reference proteome</keyword>
<proteinExistence type="predicted"/>